<dbReference type="Gene3D" id="2.60.40.1140">
    <property type="entry name" value="Collagen-binding surface protein Cna, B-type domain"/>
    <property type="match status" value="1"/>
</dbReference>
<feature type="region of interest" description="Disordered" evidence="1">
    <location>
        <begin position="366"/>
        <end position="405"/>
    </location>
</feature>
<feature type="transmembrane region" description="Helical" evidence="2">
    <location>
        <begin position="546"/>
        <end position="564"/>
    </location>
</feature>
<evidence type="ECO:0000313" key="6">
    <source>
        <dbReference type="Proteomes" id="UP000719500"/>
    </source>
</evidence>
<sequence length="574" mass="62592">MEAVKRNVCRGVIFLMACLTCVVVFGGGLIAEAAALAPYATYTTYACDLGINVTKTLIGREFREGDEFTFKIEPQNEENEEYNKVSSETVTIRAMNNGEGLIPTGNTAEADDRAIFIKFTWPGEYVYCISEVEPDKGALPGIIYDQTKYKVTVTVGVKEDPVVDPSDPVENNITLADGGEENGLSGDGDNQSGGDDAQSKESVQKELEVTNVKVEKYSSSDGEWPVVYDGPPLKDKQYCAFTNIYGTSVGLTGTKTLSGRDFQSGDTFTFTITREDGAPAPVDDKGKSLTEVTIQPTSGEKSAEIDFGTIYFTPEVLGGGEEKTFTYMITEKQGEIDGMTYDTAQRTVLIEVKRQDDGSVTAEVVESESSALSWTNTWDDPDDPGEPGGDPGDGPGDDPSPSYTSLTVNKEWILDDGGEAPVSVTVELLRNNRVYKEVTLDEDNDWSHTWTRLDGRFNWKVQEADVPDGFTAEVSHRGTIWTITNDDIPEDPETPPEEPDEPDEPDTPEDPVTPDEPDVPDTPDTPDEPNTPNEPTLPQTGQNWRLVWILAITGAVLVLVGILGKKGYHGKHEA</sequence>
<dbReference type="NCBIfam" id="TIGR03786">
    <property type="entry name" value="strep_pil_rpt"/>
    <property type="match status" value="1"/>
</dbReference>
<proteinExistence type="predicted"/>
<dbReference type="RefSeq" id="WP_204804315.1">
    <property type="nucleotide sequence ID" value="NZ_JACSNX010000011.1"/>
</dbReference>
<evidence type="ECO:0000256" key="1">
    <source>
        <dbReference type="SAM" id="MobiDB-lite"/>
    </source>
</evidence>
<dbReference type="Gene3D" id="2.60.40.3050">
    <property type="match status" value="2"/>
</dbReference>
<evidence type="ECO:0000313" key="5">
    <source>
        <dbReference type="EMBL" id="MBM6851475.1"/>
    </source>
</evidence>
<dbReference type="InterPro" id="IPR022464">
    <property type="entry name" value="Strep_pil_isopept_link"/>
</dbReference>
<evidence type="ECO:0000259" key="3">
    <source>
        <dbReference type="Pfam" id="PF05738"/>
    </source>
</evidence>
<feature type="domain" description="CNA-B" evidence="3">
    <location>
        <begin position="407"/>
        <end position="485"/>
    </location>
</feature>
<dbReference type="Proteomes" id="UP000719500">
    <property type="component" value="Unassembled WGS sequence"/>
</dbReference>
<evidence type="ECO:0000259" key="4">
    <source>
        <dbReference type="Pfam" id="PF12892"/>
    </source>
</evidence>
<dbReference type="SUPFAM" id="SSF49478">
    <property type="entry name" value="Cna protein B-type domain"/>
    <property type="match status" value="1"/>
</dbReference>
<organism evidence="5 6">
    <name type="scientific">Oscillibacter valericigenes</name>
    <dbReference type="NCBI Taxonomy" id="351091"/>
    <lineage>
        <taxon>Bacteria</taxon>
        <taxon>Bacillati</taxon>
        <taxon>Bacillota</taxon>
        <taxon>Clostridia</taxon>
        <taxon>Eubacteriales</taxon>
        <taxon>Oscillospiraceae</taxon>
        <taxon>Oscillibacter</taxon>
    </lineage>
</organism>
<comment type="caution">
    <text evidence="5">The sequence shown here is derived from an EMBL/GenBank/DDBJ whole genome shotgun (WGS) entry which is preliminary data.</text>
</comment>
<gene>
    <name evidence="5" type="ORF">H9X91_08520</name>
</gene>
<dbReference type="CDD" id="cd00222">
    <property type="entry name" value="CollagenBindB"/>
    <property type="match status" value="1"/>
</dbReference>
<keyword evidence="2" id="KW-1133">Transmembrane helix</keyword>
<keyword evidence="6" id="KW-1185">Reference proteome</keyword>
<evidence type="ECO:0000256" key="2">
    <source>
        <dbReference type="SAM" id="Phobius"/>
    </source>
</evidence>
<feature type="transmembrane region" description="Helical" evidence="2">
    <location>
        <begin position="12"/>
        <end position="31"/>
    </location>
</feature>
<feature type="domain" description="Streptococcal pilin isopeptide linkage" evidence="4">
    <location>
        <begin position="51"/>
        <end position="158"/>
    </location>
</feature>
<feature type="domain" description="Streptococcal pilin isopeptide linkage" evidence="4">
    <location>
        <begin position="252"/>
        <end position="378"/>
    </location>
</feature>
<accession>A0ABS2FW14</accession>
<keyword evidence="2" id="KW-0812">Transmembrane</keyword>
<dbReference type="InterPro" id="IPR008454">
    <property type="entry name" value="Collagen-bd_Cna-like_B-typ_dom"/>
</dbReference>
<dbReference type="Pfam" id="PF05738">
    <property type="entry name" value="Cna_B"/>
    <property type="match status" value="1"/>
</dbReference>
<feature type="compositionally biased region" description="Acidic residues" evidence="1">
    <location>
        <begin position="487"/>
        <end position="527"/>
    </location>
</feature>
<keyword evidence="2" id="KW-0472">Membrane</keyword>
<reference evidence="5 6" key="1">
    <citation type="journal article" date="2021" name="Sci. Rep.">
        <title>The distribution of antibiotic resistance genes in chicken gut microbiota commensals.</title>
        <authorList>
            <person name="Juricova H."/>
            <person name="Matiasovicova J."/>
            <person name="Kubasova T."/>
            <person name="Cejkova D."/>
            <person name="Rychlik I."/>
        </authorList>
    </citation>
    <scope>NUCLEOTIDE SEQUENCE [LARGE SCALE GENOMIC DNA]</scope>
    <source>
        <strain evidence="5 6">An411</strain>
    </source>
</reference>
<feature type="region of interest" description="Disordered" evidence="1">
    <location>
        <begin position="161"/>
        <end position="203"/>
    </location>
</feature>
<protein>
    <submittedName>
        <fullName evidence="5">Cna B-type domain-containing protein</fullName>
    </submittedName>
</protein>
<name>A0ABS2FW14_9FIRM</name>
<dbReference type="Pfam" id="PF12892">
    <property type="entry name" value="FctA"/>
    <property type="match status" value="2"/>
</dbReference>
<dbReference type="EMBL" id="JACSNX010000011">
    <property type="protein sequence ID" value="MBM6851475.1"/>
    <property type="molecule type" value="Genomic_DNA"/>
</dbReference>
<dbReference type="InterPro" id="IPR038174">
    <property type="entry name" value="Strep_pil_link_sf"/>
</dbReference>
<feature type="region of interest" description="Disordered" evidence="1">
    <location>
        <begin position="477"/>
        <end position="539"/>
    </location>
</feature>
<feature type="compositionally biased region" description="Low complexity" evidence="1">
    <location>
        <begin position="182"/>
        <end position="196"/>
    </location>
</feature>